<accession>A0ACA9LKM3</accession>
<dbReference type="EMBL" id="CAJVPT010006256">
    <property type="protein sequence ID" value="CAG8529068.1"/>
    <property type="molecule type" value="Genomic_DNA"/>
</dbReference>
<dbReference type="Proteomes" id="UP000789525">
    <property type="component" value="Unassembled WGS sequence"/>
</dbReference>
<proteinExistence type="predicted"/>
<protein>
    <submittedName>
        <fullName evidence="1">6068_t:CDS:1</fullName>
    </submittedName>
</protein>
<keyword evidence="2" id="KW-1185">Reference proteome</keyword>
<comment type="caution">
    <text evidence="1">The sequence shown here is derived from an EMBL/GenBank/DDBJ whole genome shotgun (WGS) entry which is preliminary data.</text>
</comment>
<evidence type="ECO:0000313" key="2">
    <source>
        <dbReference type="Proteomes" id="UP000789525"/>
    </source>
</evidence>
<evidence type="ECO:0000313" key="1">
    <source>
        <dbReference type="EMBL" id="CAG8529068.1"/>
    </source>
</evidence>
<reference evidence="1" key="1">
    <citation type="submission" date="2021-06" db="EMBL/GenBank/DDBJ databases">
        <authorList>
            <person name="Kallberg Y."/>
            <person name="Tangrot J."/>
            <person name="Rosling A."/>
        </authorList>
    </citation>
    <scope>NUCLEOTIDE SEQUENCE</scope>
    <source>
        <strain evidence="1">CL356</strain>
    </source>
</reference>
<name>A0ACA9LKM3_9GLOM</name>
<organism evidence="1 2">
    <name type="scientific">Acaulospora colombiana</name>
    <dbReference type="NCBI Taxonomy" id="27376"/>
    <lineage>
        <taxon>Eukaryota</taxon>
        <taxon>Fungi</taxon>
        <taxon>Fungi incertae sedis</taxon>
        <taxon>Mucoromycota</taxon>
        <taxon>Glomeromycotina</taxon>
        <taxon>Glomeromycetes</taxon>
        <taxon>Diversisporales</taxon>
        <taxon>Acaulosporaceae</taxon>
        <taxon>Acaulospora</taxon>
    </lineage>
</organism>
<sequence>SKEQEFSTLVERLNSTLEGLRVKYVDPVIRENAIAIEQMSRVNSSNTLGVEEKASLYDYVEEQGVQELKIKTQEEVAVIKHCHNMSSKMIENIDAELKRLDDMLMSNNISLEESGVDFSHKKFDTLEQVTHSMAETLESLARHYDQATTALKSFQTQSDAESLLDISVLEEDNHIIPSIVKKLKEDVQFIESISEEVRVRKHIYKSSYEDANKLFTEVDGFGSHMENYANTMKELQADFERGSAVLDRLLEELLNLDLWYEEFSKAYDYMIVEIDRRHGVKEQHKKIAEEYLAKLERFYHEEAQQRDIFYQNHGRYLPVDLCPPILDPPVRYGIVPQEESRLPILSPKTLSEAQEHLLRYQGERRIF</sequence>
<gene>
    <name evidence="1" type="ORF">ACOLOM_LOCUS3995</name>
</gene>
<feature type="non-terminal residue" evidence="1">
    <location>
        <position position="1"/>
    </location>
</feature>